<proteinExistence type="predicted"/>
<reference evidence="2" key="1">
    <citation type="journal article" date="2023" name="Front. Plant Sci.">
        <title>Chromosomal-level genome assembly of Melastoma candidum provides insights into trichome evolution.</title>
        <authorList>
            <person name="Zhong Y."/>
            <person name="Wu W."/>
            <person name="Sun C."/>
            <person name="Zou P."/>
            <person name="Liu Y."/>
            <person name="Dai S."/>
            <person name="Zhou R."/>
        </authorList>
    </citation>
    <scope>NUCLEOTIDE SEQUENCE [LARGE SCALE GENOMIC DNA]</scope>
</reference>
<protein>
    <submittedName>
        <fullName evidence="1">Uncharacterized protein</fullName>
    </submittedName>
</protein>
<accession>A0ACB9LMP6</accession>
<dbReference type="Proteomes" id="UP001057402">
    <property type="component" value="Chromosome 11"/>
</dbReference>
<comment type="caution">
    <text evidence="1">The sequence shown here is derived from an EMBL/GenBank/DDBJ whole genome shotgun (WGS) entry which is preliminary data.</text>
</comment>
<keyword evidence="2" id="KW-1185">Reference proteome</keyword>
<evidence type="ECO:0000313" key="2">
    <source>
        <dbReference type="Proteomes" id="UP001057402"/>
    </source>
</evidence>
<dbReference type="EMBL" id="CM042890">
    <property type="protein sequence ID" value="KAI4312442.1"/>
    <property type="molecule type" value="Genomic_DNA"/>
</dbReference>
<sequence length="127" mass="13771">MFDGGVCMAVDILKAFDDAIHDGVHVLPLSLGPGQDVFDTEELDGIAVGSLHAVMEGITVVCAAEHSRHPLLLETMKLFGDKPFTLESRSIGFESSTFMPDFLAYEDDSTSDRGCDAEKFRVIAANF</sequence>
<evidence type="ECO:0000313" key="1">
    <source>
        <dbReference type="EMBL" id="KAI4312442.1"/>
    </source>
</evidence>
<gene>
    <name evidence="1" type="ORF">MLD38_037252</name>
</gene>
<name>A0ACB9LMP6_9MYRT</name>
<organism evidence="1 2">
    <name type="scientific">Melastoma candidum</name>
    <dbReference type="NCBI Taxonomy" id="119954"/>
    <lineage>
        <taxon>Eukaryota</taxon>
        <taxon>Viridiplantae</taxon>
        <taxon>Streptophyta</taxon>
        <taxon>Embryophyta</taxon>
        <taxon>Tracheophyta</taxon>
        <taxon>Spermatophyta</taxon>
        <taxon>Magnoliopsida</taxon>
        <taxon>eudicotyledons</taxon>
        <taxon>Gunneridae</taxon>
        <taxon>Pentapetalae</taxon>
        <taxon>rosids</taxon>
        <taxon>malvids</taxon>
        <taxon>Myrtales</taxon>
        <taxon>Melastomataceae</taxon>
        <taxon>Melastomatoideae</taxon>
        <taxon>Melastomateae</taxon>
        <taxon>Melastoma</taxon>
    </lineage>
</organism>